<comment type="subcellular location">
    <subcellularLocation>
        <location evidence="1">Cell membrane</location>
        <topology evidence="1">Multi-pass membrane protein</topology>
    </subcellularLocation>
</comment>
<dbReference type="PANTHER" id="PTHR43738">
    <property type="entry name" value="ABC TRANSPORTER, MEMBRANE PROTEIN"/>
    <property type="match status" value="1"/>
</dbReference>
<dbReference type="InterPro" id="IPR025857">
    <property type="entry name" value="MacB_PCD"/>
</dbReference>
<dbReference type="RefSeq" id="WP_017842668.1">
    <property type="nucleotide sequence ID" value="NZ_CP035467.1"/>
</dbReference>
<feature type="transmembrane region" description="Helical" evidence="6">
    <location>
        <begin position="15"/>
        <end position="34"/>
    </location>
</feature>
<dbReference type="KEGG" id="mbur:EQU24_15770"/>
<evidence type="ECO:0000256" key="4">
    <source>
        <dbReference type="ARBA" id="ARBA00022989"/>
    </source>
</evidence>
<dbReference type="STRING" id="675511.GCA_000341735_04301"/>
<evidence type="ECO:0000313" key="10">
    <source>
        <dbReference type="Proteomes" id="UP000305881"/>
    </source>
</evidence>
<keyword evidence="2" id="KW-1003">Cell membrane</keyword>
<feature type="transmembrane region" description="Helical" evidence="6">
    <location>
        <begin position="265"/>
        <end position="282"/>
    </location>
</feature>
<sequence>MILKLAIASLWNRKLTVTLTVLSIAVGVFLLLGVEHIRSEAKSSFSKTVSGVDLIVGARTGPLNLLLYSVFHIGNASNNISWQSYREFSQKPEVAWSIPISLGDSHKGYRVVGTSRDFFEHFHYGQKQNLVFRSGRAFDGVYEAVVGAQVAKTLDYQPGQSITLAHGIAKVGFSKHDDKPFIVTGILAPTGTPVDQAVYVSLAGIEAIHIDWQGGVRILGRSIGAEDALKHDLTPKSITAFMVGLNSKISLFSLQREINNYRDEALVGIMPGITLMELWQMVGALENILQLISILVLFATLMGLSTMLLASMKEREREMAVLRAIGAHAGSLFFLIEIEALVITITGILVGSTALCIALLTTRAELSEQYGLFIGINPFTPLTFQYLLGILAVSFSLALLPSISAYRNSLGSGLVVRT</sequence>
<evidence type="ECO:0000256" key="1">
    <source>
        <dbReference type="ARBA" id="ARBA00004651"/>
    </source>
</evidence>
<dbReference type="GO" id="GO:0005886">
    <property type="term" value="C:plasma membrane"/>
    <property type="evidence" value="ECO:0007669"/>
    <property type="project" value="UniProtKB-SubCell"/>
</dbReference>
<dbReference type="InterPro" id="IPR003838">
    <property type="entry name" value="ABC3_permease_C"/>
</dbReference>
<evidence type="ECO:0000256" key="2">
    <source>
        <dbReference type="ARBA" id="ARBA00022475"/>
    </source>
</evidence>
<dbReference type="Pfam" id="PF12704">
    <property type="entry name" value="MacB_PCD"/>
    <property type="match status" value="1"/>
</dbReference>
<keyword evidence="4 6" id="KW-1133">Transmembrane helix</keyword>
<organism evidence="9 10">
    <name type="scientific">Methylotuvimicrobium buryatense</name>
    <name type="common">Methylomicrobium buryatense</name>
    <dbReference type="NCBI Taxonomy" id="95641"/>
    <lineage>
        <taxon>Bacteria</taxon>
        <taxon>Pseudomonadati</taxon>
        <taxon>Pseudomonadota</taxon>
        <taxon>Gammaproteobacteria</taxon>
        <taxon>Methylococcales</taxon>
        <taxon>Methylococcaceae</taxon>
        <taxon>Methylotuvimicrobium</taxon>
    </lineage>
</organism>
<dbReference type="Pfam" id="PF02687">
    <property type="entry name" value="FtsX"/>
    <property type="match status" value="1"/>
</dbReference>
<feature type="domain" description="MacB-like periplasmic core" evidence="8">
    <location>
        <begin position="19"/>
        <end position="258"/>
    </location>
</feature>
<dbReference type="Proteomes" id="UP000305881">
    <property type="component" value="Chromosome"/>
</dbReference>
<evidence type="ECO:0000256" key="3">
    <source>
        <dbReference type="ARBA" id="ARBA00022692"/>
    </source>
</evidence>
<dbReference type="InterPro" id="IPR051125">
    <property type="entry name" value="ABC-4/HrtB_transporter"/>
</dbReference>
<reference evidence="10" key="1">
    <citation type="journal article" date="2019" name="J. Bacteriol.">
        <title>A Mutagenic Screen Identifies a TonB-Dependent Receptor Required for the Lanthanide Metal Switch in the Type I Methanotroph 'Methylotuvimicrobium buryatense' 5GB1C.</title>
        <authorList>
            <person name="Groom J.D."/>
            <person name="Ford S.M."/>
            <person name="Pesesky M.W."/>
            <person name="Lidstrom M.E."/>
        </authorList>
    </citation>
    <scope>NUCLEOTIDE SEQUENCE [LARGE SCALE GENOMIC DNA]</scope>
    <source>
        <strain evidence="10">5GB1C</strain>
    </source>
</reference>
<evidence type="ECO:0000259" key="7">
    <source>
        <dbReference type="Pfam" id="PF02687"/>
    </source>
</evidence>
<proteinExistence type="predicted"/>
<dbReference type="AlphaFoldDB" id="A0A4V1IK36"/>
<protein>
    <submittedName>
        <fullName evidence="9">ABC transporter permease</fullName>
    </submittedName>
</protein>
<dbReference type="OrthoDB" id="9784014at2"/>
<dbReference type="PANTHER" id="PTHR43738:SF2">
    <property type="entry name" value="ABC TRANSPORTER PERMEASE"/>
    <property type="match status" value="1"/>
</dbReference>
<evidence type="ECO:0000256" key="6">
    <source>
        <dbReference type="SAM" id="Phobius"/>
    </source>
</evidence>
<feature type="transmembrane region" description="Helical" evidence="6">
    <location>
        <begin position="288"/>
        <end position="311"/>
    </location>
</feature>
<feature type="transmembrane region" description="Helical" evidence="6">
    <location>
        <begin position="332"/>
        <end position="362"/>
    </location>
</feature>
<feature type="transmembrane region" description="Helical" evidence="6">
    <location>
        <begin position="382"/>
        <end position="400"/>
    </location>
</feature>
<feature type="domain" description="ABC3 transporter permease C-terminal" evidence="7">
    <location>
        <begin position="292"/>
        <end position="407"/>
    </location>
</feature>
<keyword evidence="5 6" id="KW-0472">Membrane</keyword>
<accession>A0A4V1IK36</accession>
<evidence type="ECO:0000259" key="8">
    <source>
        <dbReference type="Pfam" id="PF12704"/>
    </source>
</evidence>
<evidence type="ECO:0000256" key="5">
    <source>
        <dbReference type="ARBA" id="ARBA00023136"/>
    </source>
</evidence>
<evidence type="ECO:0000313" key="9">
    <source>
        <dbReference type="EMBL" id="QCW83535.1"/>
    </source>
</evidence>
<keyword evidence="3 6" id="KW-0812">Transmembrane</keyword>
<gene>
    <name evidence="9" type="ORF">EQU24_15770</name>
</gene>
<name>A0A4V1IK36_METBY</name>
<keyword evidence="10" id="KW-1185">Reference proteome</keyword>
<dbReference type="EMBL" id="CP035467">
    <property type="protein sequence ID" value="QCW83535.1"/>
    <property type="molecule type" value="Genomic_DNA"/>
</dbReference>